<dbReference type="InterPro" id="IPR029056">
    <property type="entry name" value="Ribokinase-like"/>
</dbReference>
<keyword evidence="5" id="KW-0067">ATP-binding</keyword>
<evidence type="ECO:0000256" key="1">
    <source>
        <dbReference type="ARBA" id="ARBA00010688"/>
    </source>
</evidence>
<keyword evidence="4 7" id="KW-0418">Kinase</keyword>
<evidence type="ECO:0000256" key="5">
    <source>
        <dbReference type="ARBA" id="ARBA00022840"/>
    </source>
</evidence>
<reference evidence="7 8" key="1">
    <citation type="submission" date="2023-10" db="EMBL/GenBank/DDBJ databases">
        <title>Two novel species belonging to the OM43/NOR5 clade.</title>
        <authorList>
            <person name="Park M."/>
        </authorList>
    </citation>
    <scope>NUCLEOTIDE SEQUENCE [LARGE SCALE GENOMIC DNA]</scope>
    <source>
        <strain evidence="7 8">IMCC43200</strain>
    </source>
</reference>
<organism evidence="7 8">
    <name type="scientific">Congregibacter variabilis</name>
    <dbReference type="NCBI Taxonomy" id="3081200"/>
    <lineage>
        <taxon>Bacteria</taxon>
        <taxon>Pseudomonadati</taxon>
        <taxon>Pseudomonadota</taxon>
        <taxon>Gammaproteobacteria</taxon>
        <taxon>Cellvibrionales</taxon>
        <taxon>Halieaceae</taxon>
        <taxon>Congregibacter</taxon>
    </lineage>
</organism>
<dbReference type="InterPro" id="IPR002173">
    <property type="entry name" value="Carboh/pur_kinase_PfkB_CS"/>
</dbReference>
<feature type="domain" description="Carbohydrate kinase PfkB" evidence="6">
    <location>
        <begin position="3"/>
        <end position="303"/>
    </location>
</feature>
<dbReference type="InterPro" id="IPR011611">
    <property type="entry name" value="PfkB_dom"/>
</dbReference>
<keyword evidence="3" id="KW-0547">Nucleotide-binding</keyword>
<dbReference type="Pfam" id="PF00294">
    <property type="entry name" value="PfkB"/>
    <property type="match status" value="1"/>
</dbReference>
<evidence type="ECO:0000313" key="8">
    <source>
        <dbReference type="Proteomes" id="UP001626537"/>
    </source>
</evidence>
<dbReference type="CDD" id="cd01167">
    <property type="entry name" value="bac_FRK"/>
    <property type="match status" value="1"/>
</dbReference>
<name>A0ABZ0I1Q7_9GAMM</name>
<comment type="similarity">
    <text evidence="1">Belongs to the carbohydrate kinase PfkB family.</text>
</comment>
<dbReference type="PANTHER" id="PTHR43085:SF1">
    <property type="entry name" value="PSEUDOURIDINE KINASE-RELATED"/>
    <property type="match status" value="1"/>
</dbReference>
<dbReference type="SUPFAM" id="SSF53613">
    <property type="entry name" value="Ribokinase-like"/>
    <property type="match status" value="1"/>
</dbReference>
<evidence type="ECO:0000259" key="6">
    <source>
        <dbReference type="Pfam" id="PF00294"/>
    </source>
</evidence>
<proteinExistence type="inferred from homology"/>
<dbReference type="PANTHER" id="PTHR43085">
    <property type="entry name" value="HEXOKINASE FAMILY MEMBER"/>
    <property type="match status" value="1"/>
</dbReference>
<dbReference type="PROSITE" id="PS00584">
    <property type="entry name" value="PFKB_KINASES_2"/>
    <property type="match status" value="1"/>
</dbReference>
<dbReference type="GO" id="GO:0016301">
    <property type="term" value="F:kinase activity"/>
    <property type="evidence" value="ECO:0007669"/>
    <property type="project" value="UniProtKB-KW"/>
</dbReference>
<dbReference type="EMBL" id="CP136864">
    <property type="protein sequence ID" value="WOJ92460.1"/>
    <property type="molecule type" value="Genomic_DNA"/>
</dbReference>
<evidence type="ECO:0000313" key="7">
    <source>
        <dbReference type="EMBL" id="WOJ92460.1"/>
    </source>
</evidence>
<evidence type="ECO:0000256" key="3">
    <source>
        <dbReference type="ARBA" id="ARBA00022741"/>
    </source>
</evidence>
<evidence type="ECO:0000256" key="2">
    <source>
        <dbReference type="ARBA" id="ARBA00022679"/>
    </source>
</evidence>
<dbReference type="EC" id="2.7.1.-" evidence="7"/>
<keyword evidence="8" id="KW-1185">Reference proteome</keyword>
<sequence length="318" mass="33839">MTIAVLGEALVDLILAPDGSFRPHLGGSPFNVAIGLARQGLHASYLSPFSDDAFGQQLISALVRENVAMPTTRRSAWPTSLALVTLEEDGQPSYRLYREGIADKDISAQEIIDKLPDDLSLFHTGSLAITPSQLPKLRTVFGELQRRGVPISLDINIRLKGSMDREKYLQGVRDLLPAASLVKASDEDIDAFSLGFNARGSAEILYKEMNGGMLALTEGGSGVCLFSPQGLVEVPGFKVVNVADTVGAGDTFHSALLAALCRSAPEVSVPALQALSTASLESSLYFACAAAAINVSRQGCSPPTYDEVEAFLLAQRRS</sequence>
<dbReference type="Proteomes" id="UP001626537">
    <property type="component" value="Chromosome"/>
</dbReference>
<gene>
    <name evidence="7" type="ORF">R0135_11775</name>
</gene>
<keyword evidence="2 7" id="KW-0808">Transferase</keyword>
<protein>
    <submittedName>
        <fullName evidence="7">Carbohydrate kinase</fullName>
        <ecNumber evidence="7">2.7.1.-</ecNumber>
    </submittedName>
</protein>
<dbReference type="Gene3D" id="3.40.1190.20">
    <property type="match status" value="1"/>
</dbReference>
<dbReference type="InterPro" id="IPR050306">
    <property type="entry name" value="PfkB_Carbo_kinase"/>
</dbReference>
<dbReference type="RefSeq" id="WP_407347056.1">
    <property type="nucleotide sequence ID" value="NZ_CP136864.1"/>
</dbReference>
<evidence type="ECO:0000256" key="4">
    <source>
        <dbReference type="ARBA" id="ARBA00022777"/>
    </source>
</evidence>
<accession>A0ABZ0I1Q7</accession>